<evidence type="ECO:0000313" key="3">
    <source>
        <dbReference type="Proteomes" id="UP000037773"/>
    </source>
</evidence>
<gene>
    <name evidence="2" type="ORF">ADK41_15540</name>
</gene>
<dbReference type="RefSeq" id="WP_030835291.1">
    <property type="nucleotide sequence ID" value="NZ_LGCN01000177.1"/>
</dbReference>
<dbReference type="OrthoDB" id="4533444at2"/>
<dbReference type="AlphaFoldDB" id="A0A0M9X8N4"/>
<reference evidence="2 3" key="1">
    <citation type="submission" date="2015-07" db="EMBL/GenBank/DDBJ databases">
        <authorList>
            <person name="Noorani M."/>
        </authorList>
    </citation>
    <scope>NUCLEOTIDE SEQUENCE [LARGE SCALE GENOMIC DNA]</scope>
    <source>
        <strain evidence="2 3">NRRL B-24567</strain>
    </source>
</reference>
<keyword evidence="3" id="KW-1185">Reference proteome</keyword>
<dbReference type="EMBL" id="LGCN01000177">
    <property type="protein sequence ID" value="KOT38531.1"/>
    <property type="molecule type" value="Genomic_DNA"/>
</dbReference>
<organism evidence="2 3">
    <name type="scientific">Streptomyces caelestis</name>
    <dbReference type="NCBI Taxonomy" id="36816"/>
    <lineage>
        <taxon>Bacteria</taxon>
        <taxon>Bacillati</taxon>
        <taxon>Actinomycetota</taxon>
        <taxon>Actinomycetes</taxon>
        <taxon>Kitasatosporales</taxon>
        <taxon>Streptomycetaceae</taxon>
        <taxon>Streptomyces</taxon>
    </lineage>
</organism>
<dbReference type="PANTHER" id="PTHR34613">
    <property type="entry name" value="SLL0800 PROTEIN"/>
    <property type="match status" value="1"/>
</dbReference>
<dbReference type="PANTHER" id="PTHR34613:SF1">
    <property type="entry name" value="SLL6017 PROTEIN"/>
    <property type="match status" value="1"/>
</dbReference>
<comment type="caution">
    <text evidence="2">The sequence shown here is derived from an EMBL/GenBank/DDBJ whole genome shotgun (WGS) entry which is preliminary data.</text>
</comment>
<sequence length="328" mass="35940">MVSSPHEALHRIFRVDPGLFARLLPRAGIRFPEHTAIEPLDTDLTEIRPLERRVDSVFRVRVAGEEGGFVLAVEAQGKPEPDKHNSWTYYLAHLYAKYRLPPFLLVVCKDKATAAWAAEPIRVGRGFHTSMVVFPLVLGPGILPVITEADEAARDLGVAVFSALAYAKDPALTVILDALASGVADNADKSRSEGDTETGEGGDVDRVDWAEIVEIGLGEGPGREYWRHLMATYTPNFPGSNTIVEESWLEGRAKGKEEGKAEGKAEGKEEGKAEGKAEDVLHILDVRGIEISDSVRERITGCTDLDVLGTWLDRSLSAERAEELFVEE</sequence>
<proteinExistence type="predicted"/>
<evidence type="ECO:0000313" key="2">
    <source>
        <dbReference type="EMBL" id="KOT38531.1"/>
    </source>
</evidence>
<feature type="region of interest" description="Disordered" evidence="1">
    <location>
        <begin position="254"/>
        <end position="274"/>
    </location>
</feature>
<name>A0A0M9X8N4_9ACTN</name>
<evidence type="ECO:0008006" key="4">
    <source>
        <dbReference type="Google" id="ProtNLM"/>
    </source>
</evidence>
<accession>A0A0M9X8N4</accession>
<protein>
    <recommendedName>
        <fullName evidence="4">Transposase (putative) YhgA-like domain-containing protein</fullName>
    </recommendedName>
</protein>
<dbReference type="Proteomes" id="UP000037773">
    <property type="component" value="Unassembled WGS sequence"/>
</dbReference>
<dbReference type="PATRIC" id="fig|36816.3.peg.3364"/>
<evidence type="ECO:0000256" key="1">
    <source>
        <dbReference type="SAM" id="MobiDB-lite"/>
    </source>
</evidence>